<sequence length="130" mass="13926">GCITPIFSDVRAECPLNYALYSEGKDARGNATCIDDKWKNTLFSVPGGYKVYCRPTAVATTTMTSTTTKPSCALLTHNPDYPPGCGADCISPVFTPTYTTCLSGYELHFGNNAVGNLHCLDGLSWTGVKD</sequence>
<feature type="non-terminal residue" evidence="1">
    <location>
        <position position="1"/>
    </location>
</feature>
<dbReference type="Proteomes" id="UP001432027">
    <property type="component" value="Unassembled WGS sequence"/>
</dbReference>
<evidence type="ECO:0008006" key="3">
    <source>
        <dbReference type="Google" id="ProtNLM"/>
    </source>
</evidence>
<name>A0AAV5SIV6_9BILA</name>
<dbReference type="AlphaFoldDB" id="A0AAV5SIV6"/>
<keyword evidence="2" id="KW-1185">Reference proteome</keyword>
<reference evidence="1" key="1">
    <citation type="submission" date="2023-10" db="EMBL/GenBank/DDBJ databases">
        <title>Genome assembly of Pristionchus species.</title>
        <authorList>
            <person name="Yoshida K."/>
            <person name="Sommer R.J."/>
        </authorList>
    </citation>
    <scope>NUCLEOTIDE SEQUENCE</scope>
    <source>
        <strain evidence="1">RS0144</strain>
    </source>
</reference>
<organism evidence="1 2">
    <name type="scientific">Pristionchus entomophagus</name>
    <dbReference type="NCBI Taxonomy" id="358040"/>
    <lineage>
        <taxon>Eukaryota</taxon>
        <taxon>Metazoa</taxon>
        <taxon>Ecdysozoa</taxon>
        <taxon>Nematoda</taxon>
        <taxon>Chromadorea</taxon>
        <taxon>Rhabditida</taxon>
        <taxon>Rhabditina</taxon>
        <taxon>Diplogasteromorpha</taxon>
        <taxon>Diplogasteroidea</taxon>
        <taxon>Neodiplogasteridae</taxon>
        <taxon>Pristionchus</taxon>
    </lineage>
</organism>
<dbReference type="EMBL" id="BTSX01000002">
    <property type="protein sequence ID" value="GMS82405.1"/>
    <property type="molecule type" value="Genomic_DNA"/>
</dbReference>
<protein>
    <recommendedName>
        <fullName evidence="3">Sushi domain-containing protein</fullName>
    </recommendedName>
</protein>
<gene>
    <name evidence="1" type="ORF">PENTCL1PPCAC_4580</name>
</gene>
<feature type="non-terminal residue" evidence="1">
    <location>
        <position position="130"/>
    </location>
</feature>
<proteinExistence type="predicted"/>
<comment type="caution">
    <text evidence="1">The sequence shown here is derived from an EMBL/GenBank/DDBJ whole genome shotgun (WGS) entry which is preliminary data.</text>
</comment>
<evidence type="ECO:0000313" key="2">
    <source>
        <dbReference type="Proteomes" id="UP001432027"/>
    </source>
</evidence>
<accession>A0AAV5SIV6</accession>
<evidence type="ECO:0000313" key="1">
    <source>
        <dbReference type="EMBL" id="GMS82405.1"/>
    </source>
</evidence>